<dbReference type="Gene3D" id="3.40.50.720">
    <property type="entry name" value="NAD(P)-binding Rossmann-like Domain"/>
    <property type="match status" value="1"/>
</dbReference>
<dbReference type="EMBL" id="WTYM01000045">
    <property type="protein sequence ID" value="MXO60127.1"/>
    <property type="molecule type" value="Genomic_DNA"/>
</dbReference>
<protein>
    <submittedName>
        <fullName evidence="3">SDR family oxidoreductase</fullName>
    </submittedName>
</protein>
<dbReference type="SUPFAM" id="SSF51735">
    <property type="entry name" value="NAD(P)-binding Rossmann-fold domains"/>
    <property type="match status" value="1"/>
</dbReference>
<dbReference type="PRINTS" id="PR00080">
    <property type="entry name" value="SDRFAMILY"/>
</dbReference>
<keyword evidence="4" id="KW-1185">Reference proteome</keyword>
<dbReference type="CDD" id="cd05233">
    <property type="entry name" value="SDR_c"/>
    <property type="match status" value="1"/>
</dbReference>
<dbReference type="InterPro" id="IPR002347">
    <property type="entry name" value="SDR_fam"/>
</dbReference>
<dbReference type="GO" id="GO:0016491">
    <property type="term" value="F:oxidoreductase activity"/>
    <property type="evidence" value="ECO:0007669"/>
    <property type="project" value="UniProtKB-KW"/>
</dbReference>
<comment type="caution">
    <text evidence="3">The sequence shown here is derived from an EMBL/GenBank/DDBJ whole genome shotgun (WGS) entry which is preliminary data.</text>
</comment>
<name>A0A6I4SYL1_9SPHN</name>
<evidence type="ECO:0000313" key="3">
    <source>
        <dbReference type="EMBL" id="MXO60127.1"/>
    </source>
</evidence>
<dbReference type="FunFam" id="3.40.50.720:FF:000084">
    <property type="entry name" value="Short-chain dehydrogenase reductase"/>
    <property type="match status" value="1"/>
</dbReference>
<comment type="similarity">
    <text evidence="1">Belongs to the short-chain dehydrogenases/reductases (SDR) family.</text>
</comment>
<accession>A0A6I4SYL1</accession>
<keyword evidence="2" id="KW-0560">Oxidoreductase</keyword>
<dbReference type="Pfam" id="PF13561">
    <property type="entry name" value="adh_short_C2"/>
    <property type="match status" value="1"/>
</dbReference>
<reference evidence="3 4" key="1">
    <citation type="submission" date="2019-12" db="EMBL/GenBank/DDBJ databases">
        <title>Genomic-based taxomic classification of the family Erythrobacteraceae.</title>
        <authorList>
            <person name="Xu L."/>
        </authorList>
    </citation>
    <scope>NUCLEOTIDE SEQUENCE [LARGE SCALE GENOMIC DNA]</scope>
    <source>
        <strain evidence="3 4">MCCC 1K01500</strain>
    </source>
</reference>
<organism evidence="3 4">
    <name type="scientific">Croceibacterium salegens</name>
    <dbReference type="NCBI Taxonomy" id="1737568"/>
    <lineage>
        <taxon>Bacteria</taxon>
        <taxon>Pseudomonadati</taxon>
        <taxon>Pseudomonadota</taxon>
        <taxon>Alphaproteobacteria</taxon>
        <taxon>Sphingomonadales</taxon>
        <taxon>Erythrobacteraceae</taxon>
        <taxon>Croceibacterium</taxon>
    </lineage>
</organism>
<evidence type="ECO:0000256" key="1">
    <source>
        <dbReference type="ARBA" id="ARBA00006484"/>
    </source>
</evidence>
<dbReference type="Proteomes" id="UP000433652">
    <property type="component" value="Unassembled WGS sequence"/>
</dbReference>
<dbReference type="PRINTS" id="PR00081">
    <property type="entry name" value="GDHRDH"/>
</dbReference>
<dbReference type="InterPro" id="IPR036291">
    <property type="entry name" value="NAD(P)-bd_dom_sf"/>
</dbReference>
<proteinExistence type="inferred from homology"/>
<dbReference type="AlphaFoldDB" id="A0A6I4SYL1"/>
<evidence type="ECO:0000256" key="2">
    <source>
        <dbReference type="ARBA" id="ARBA00023002"/>
    </source>
</evidence>
<gene>
    <name evidence="3" type="ORF">GRI89_11315</name>
</gene>
<dbReference type="PANTHER" id="PTHR24321:SF8">
    <property type="entry name" value="ESTRADIOL 17-BETA-DEHYDROGENASE 8-RELATED"/>
    <property type="match status" value="1"/>
</dbReference>
<sequence>MSDPAGYQPLAGKVAVVTGAAGAIGSATARKLAERGARVIGVDHPSADGGPVETARWPRRIHPAARRRDRRSRVCGYVEKSLALGSRIDIFFNNAGIEGTQASIQDYPTDEFVRVFNVNVLGVFLGMKYVLPLMQAQKSGSIINTSSIAGLIGAANMSSYIISKHAVLGLTRTASLEAAPFGVRVNSVHPGFIESRMLTDIVHNLGVPGAEALVPAVPLGRLGTIDDIAIAVAFLASDESSYVTGHSLLVDRGKTVG</sequence>
<dbReference type="OrthoDB" id="7170719at2"/>
<evidence type="ECO:0000313" key="4">
    <source>
        <dbReference type="Proteomes" id="UP000433652"/>
    </source>
</evidence>
<dbReference type="PANTHER" id="PTHR24321">
    <property type="entry name" value="DEHYDROGENASES, SHORT CHAIN"/>
    <property type="match status" value="1"/>
</dbReference>